<comment type="caution">
    <text evidence="1">The sequence shown here is derived from an EMBL/GenBank/DDBJ whole genome shotgun (WGS) entry which is preliminary data.</text>
</comment>
<sequence length="151" mass="16218">MGHGQSLFESMRDSGPAGQAGGYVFVSEQVSDTALIPLARDAQRAGFTLVVNGFWGDVNATRQRVARINETCCGQNGARWQINPMLFQRYRVTAVPSFVLTVGPGNGPGDFSKVTGEMSVANALKFFAQQSKVPAVRRLAATAYTRAFAAQ</sequence>
<dbReference type="InterPro" id="IPR019106">
    <property type="entry name" value="T4SS_TrbC"/>
</dbReference>
<reference evidence="2" key="1">
    <citation type="journal article" date="2019" name="Int. J. Syst. Evol. Microbiol.">
        <title>The Global Catalogue of Microorganisms (GCM) 10K type strain sequencing project: providing services to taxonomists for standard genome sequencing and annotation.</title>
        <authorList>
            <consortium name="The Broad Institute Genomics Platform"/>
            <consortium name="The Broad Institute Genome Sequencing Center for Infectious Disease"/>
            <person name="Wu L."/>
            <person name="Ma J."/>
        </authorList>
    </citation>
    <scope>NUCLEOTIDE SEQUENCE [LARGE SCALE GENOMIC DNA]</scope>
    <source>
        <strain evidence="2">CCUG 38813</strain>
    </source>
</reference>
<name>A0ABW0PCL2_9BURK</name>
<evidence type="ECO:0000313" key="1">
    <source>
        <dbReference type="EMBL" id="MFC5510391.1"/>
    </source>
</evidence>
<organism evidence="1 2">
    <name type="scientific">Massilia jejuensis</name>
    <dbReference type="NCBI Taxonomy" id="648894"/>
    <lineage>
        <taxon>Bacteria</taxon>
        <taxon>Pseudomonadati</taxon>
        <taxon>Pseudomonadota</taxon>
        <taxon>Betaproteobacteria</taxon>
        <taxon>Burkholderiales</taxon>
        <taxon>Oxalobacteraceae</taxon>
        <taxon>Telluria group</taxon>
        <taxon>Massilia</taxon>
    </lineage>
</organism>
<evidence type="ECO:0000313" key="2">
    <source>
        <dbReference type="Proteomes" id="UP001596031"/>
    </source>
</evidence>
<gene>
    <name evidence="1" type="ORF">ACFPOU_04515</name>
</gene>
<dbReference type="Pfam" id="PF09673">
    <property type="entry name" value="TrbC_Ftype"/>
    <property type="match status" value="1"/>
</dbReference>
<accession>A0ABW0PCL2</accession>
<proteinExistence type="predicted"/>
<dbReference type="Proteomes" id="UP001596031">
    <property type="component" value="Unassembled WGS sequence"/>
</dbReference>
<keyword evidence="2" id="KW-1185">Reference proteome</keyword>
<protein>
    <submittedName>
        <fullName evidence="1">TrbC family F-type conjugative pilus assembly protein</fullName>
    </submittedName>
</protein>
<dbReference type="RefSeq" id="WP_379717652.1">
    <property type="nucleotide sequence ID" value="NZ_JBHSMS010000015.1"/>
</dbReference>
<dbReference type="EMBL" id="JBHSMS010000015">
    <property type="protein sequence ID" value="MFC5510391.1"/>
    <property type="molecule type" value="Genomic_DNA"/>
</dbReference>